<dbReference type="PROSITE" id="PS52004">
    <property type="entry name" value="KS3_2"/>
    <property type="match status" value="1"/>
</dbReference>
<dbReference type="InterPro" id="IPR020841">
    <property type="entry name" value="PKS_Beta-ketoAc_synthase_dom"/>
</dbReference>
<dbReference type="InterPro" id="IPR036259">
    <property type="entry name" value="MFS_trans_sf"/>
</dbReference>
<dbReference type="GO" id="GO:0022857">
    <property type="term" value="F:transmembrane transporter activity"/>
    <property type="evidence" value="ECO:0007669"/>
    <property type="project" value="InterPro"/>
</dbReference>
<feature type="transmembrane region" description="Helical" evidence="10">
    <location>
        <begin position="290"/>
        <end position="315"/>
    </location>
</feature>
<feature type="transmembrane region" description="Helical" evidence="10">
    <location>
        <begin position="189"/>
        <end position="208"/>
    </location>
</feature>
<evidence type="ECO:0000256" key="1">
    <source>
        <dbReference type="ARBA" id="ARBA00004141"/>
    </source>
</evidence>
<dbReference type="Pfam" id="PF22621">
    <property type="entry name" value="CurL-like_PKS_C"/>
    <property type="match status" value="1"/>
</dbReference>
<feature type="transmembrane region" description="Helical" evidence="10">
    <location>
        <begin position="335"/>
        <end position="355"/>
    </location>
</feature>
<evidence type="ECO:0000256" key="5">
    <source>
        <dbReference type="ARBA" id="ARBA00022692"/>
    </source>
</evidence>
<dbReference type="InterPro" id="IPR016035">
    <property type="entry name" value="Acyl_Trfase/lysoPLipase"/>
</dbReference>
<dbReference type="GeneID" id="34579570"/>
<evidence type="ECO:0000313" key="14">
    <source>
        <dbReference type="EMBL" id="OGE49827.1"/>
    </source>
</evidence>
<dbReference type="InterPro" id="IPR014043">
    <property type="entry name" value="Acyl_transferase_dom"/>
</dbReference>
<dbReference type="EMBL" id="LXJU01000019">
    <property type="protein sequence ID" value="OGE49827.1"/>
    <property type="molecule type" value="Genomic_DNA"/>
</dbReference>
<accession>A0A1F5L9T0</accession>
<dbReference type="CDD" id="cd17323">
    <property type="entry name" value="MFS_Tpo1_MDR_like"/>
    <property type="match status" value="1"/>
</dbReference>
<dbReference type="GO" id="GO:0016020">
    <property type="term" value="C:membrane"/>
    <property type="evidence" value="ECO:0007669"/>
    <property type="project" value="UniProtKB-SubCell"/>
</dbReference>
<dbReference type="PROSITE" id="PS52019">
    <property type="entry name" value="PKS_MFAS_DH"/>
    <property type="match status" value="1"/>
</dbReference>
<dbReference type="CDD" id="cd00833">
    <property type="entry name" value="PKS"/>
    <property type="match status" value="1"/>
</dbReference>
<comment type="caution">
    <text evidence="8">Lacks conserved residue(s) required for the propagation of feature annotation.</text>
</comment>
<dbReference type="GO" id="GO:0004312">
    <property type="term" value="F:fatty acid synthase activity"/>
    <property type="evidence" value="ECO:0007669"/>
    <property type="project" value="TreeGrafter"/>
</dbReference>
<dbReference type="Gene3D" id="3.40.366.10">
    <property type="entry name" value="Malonyl-Coenzyme A Acyl Carrier Protein, domain 2"/>
    <property type="match status" value="1"/>
</dbReference>
<feature type="region of interest" description="N-terminal hotdog fold" evidence="8">
    <location>
        <begin position="1683"/>
        <end position="1818"/>
    </location>
</feature>
<feature type="transmembrane region" description="Helical" evidence="10">
    <location>
        <begin position="228"/>
        <end position="250"/>
    </location>
</feature>
<dbReference type="Gene3D" id="1.20.1250.20">
    <property type="entry name" value="MFS general substrate transporter like domains"/>
    <property type="match status" value="1"/>
</dbReference>
<feature type="transmembrane region" description="Helical" evidence="10">
    <location>
        <begin position="102"/>
        <end position="121"/>
    </location>
</feature>
<keyword evidence="7 10" id="KW-0472">Membrane</keyword>
<dbReference type="InterPro" id="IPR016036">
    <property type="entry name" value="Malonyl_transacylase_ACP-bd"/>
</dbReference>
<dbReference type="Gene3D" id="3.30.70.3290">
    <property type="match status" value="1"/>
</dbReference>
<dbReference type="InterPro" id="IPR001227">
    <property type="entry name" value="Ac_transferase_dom_sf"/>
</dbReference>
<dbReference type="Pfam" id="PF00698">
    <property type="entry name" value="Acyl_transf_1"/>
    <property type="match status" value="1"/>
</dbReference>
<feature type="domain" description="PKS/mFAS DH" evidence="13">
    <location>
        <begin position="1683"/>
        <end position="1975"/>
    </location>
</feature>
<dbReference type="InterPro" id="IPR020846">
    <property type="entry name" value="MFS_dom"/>
</dbReference>
<feature type="transmembrane region" description="Helical" evidence="10">
    <location>
        <begin position="434"/>
        <end position="459"/>
    </location>
</feature>
<evidence type="ECO:0000259" key="13">
    <source>
        <dbReference type="PROSITE" id="PS52019"/>
    </source>
</evidence>
<dbReference type="InterPro" id="IPR011701">
    <property type="entry name" value="MFS"/>
</dbReference>
<dbReference type="STRING" id="1835702.A0A1F5L9T0"/>
<dbReference type="Pfam" id="PF07690">
    <property type="entry name" value="MFS_1"/>
    <property type="match status" value="1"/>
</dbReference>
<feature type="domain" description="Ketosynthase family 3 (KS3)" evidence="12">
    <location>
        <begin position="787"/>
        <end position="1200"/>
    </location>
</feature>
<dbReference type="OrthoDB" id="329835at2759"/>
<dbReference type="Gene3D" id="3.10.129.110">
    <property type="entry name" value="Polyketide synthase dehydratase"/>
    <property type="match status" value="2"/>
</dbReference>
<gene>
    <name evidence="14" type="ORF">PENARI_c019G08317</name>
</gene>
<evidence type="ECO:0000256" key="10">
    <source>
        <dbReference type="SAM" id="Phobius"/>
    </source>
</evidence>
<feature type="compositionally biased region" description="Polar residues" evidence="9">
    <location>
        <begin position="689"/>
        <end position="702"/>
    </location>
</feature>
<keyword evidence="5 10" id="KW-0812">Transmembrane</keyword>
<feature type="transmembrane region" description="Helical" evidence="10">
    <location>
        <begin position="471"/>
        <end position="491"/>
    </location>
</feature>
<sequence>MSTTEKSSNRHRLPLYQLVLSQDTITDEVLHYQWEGSGTEEDPYLVDWLAEDYRDPHQMQDWLKWSITLLQAASFLSITFASSALSAANPQIQKEFGVSAELVVADTSLFVLAFAIGPAIWAPLSELFGRQMIYFITYGLTTLFAGATIASRNIATLLVLRFFSGAFGSSAISNAGGVVSDMYKARDRGLATIAFIGAPFLGPSLGPITCDVLAVSQGWRWVQGLTTIFNAVVFLVGIACIPETYTPVLLQKRAAKLSKMTGAVYRSHLAMGDSNRTAGQIFAKTMVRPWILLFMEPIVLLLSIYMAIIYGTMYMEFAAFPIVFEDTLKWPQNTSGLSFLGMMIGQILGCTYSVLDDNRYKKVADRTPYGRPPPETRLIPAMVGAVTLPIGLFWFAWTNFPNIHWIVCEIGSLLFGFSHVSIFLSVVNYLVDGYTIYAASALAGNAVIRALFGAAFPLFTTPMYQNLGIHWASSISAFLAIACLPFPWIFYKYGPAIRRHCQYAAEWYESHPQVEFPNSNNSVHIGLCVGQLSASAVGLSTSVLELVSLGVEVFRLAIRLGSLVFTTAGDLEDDNDQAPWSFSVDNEFIERSELASFIGALRLSSRKTAFITAEFERTLTVQGPPSTLASLKNILLEKFGPENPSRAGRPLSLFAPYHAPHLYKSKDVIGSIESLSAEISKPKQDKSRSNILSGSNGETYSEGTHKQVLGRAVEDILIYPIAWKALCQGAANSISKNDPSCWEIQCFGPVHNQKALANNLSTKTGLSITLSDASSRQGGGTEGQPLNRPLAVVGMAGRFPNSENLDELWKILSEGIDCCKVIPSDRFDPAKYVSKDDRDKNKSTTEYGNFMKSPGMFDARFFNMSPREAMQTDPQQRLALVTAYEALEMAGYTTDDYKDVNVVQEIDTYYVSGIVRAFGPGRVSRANQFGGPSVSVDTACDSSATALNLACASIWSNECDTAVVGGMMLLNSPDMYAGLSRGHFVSSDGPCKTFDDEANGYCRGEAVASVVLKRLDAATADNDNILGVIQASATNYSAYAASITQSHAGAQETLFRKGLSQAGVQPEHVDYVELHGTGTQLGDSVEMASILNVLAPESNSGARRNPLYVGSIKANIGHGESASGISALIKCLLLFQKQQIPPHIGVKSGRINRTFPPLEQRGVRITDKLIPFSKVSGRKRRIMINNFGAAGGNSSFLLAEGGSNSDPPISTSPQRDHVLSVTVKTESSLLGNLVNLADYLDKYPNTLIEDIAYTTTARRVQHPLRVSIVASTITQAKQALRATSKRQALKPSSKSQNLVFVFTGQGSLSSNVGKKLFESNHTFRSYLITLEHIAIDHGFPSFVQEIVNGQEEFDKLTPVQTQLCHVAIQMALVKLWLSWNIKPSSVIGHSLGEYAALFAAGALSASDTLYLVGRRATLLQKLCTSSTHKMLAVKLTLSEVESILIDRVHNYEISCLNGPSDIVISGLTATVQEAERLLKTNGIPCTMLNIPYAFHSSQVDPILAEFDKEIISIPISGLRIPLHSTLLGTTVQVGDEIEPSYFTRHAREPVQLSKALRSAKEDGVIITESTFLELGPHPVCLNMIRPTLDSSNRFISSLHRSEDCLATISRSLAVLNDLGFSLDWTEYYNAFNSTPRLLNLPSYAFDKKNHWIPYRNDWLLQRHGNNVPLSSEEDSLIMSTTVQRVISSVVQGSNATVTFESDLSDPYLHKLIAGHVLNGIALCPSGVFADIALTVADHFRRHFSFPCPVSGMNVVDLDIKSPVVMPVTRPTESKMLRISAEANLESDTVNMRIEASDNSTGASQVHATCKVVFGDTDSWSRAWNKNAYLILERIQDLECGRGTLRSQISHEMVYKLFSNVVQYDSCYQGMKEVIVDSEKLKLWSHWAFIKPMTLENSIAALCGLTTWHKSQALPYRAHVRMLPEDKTVFAGDVSIFQGNRMIARCGDVKFKRIPGAVIERILSSSVPSQSPISHTGNVTRHKVVENIPSSASRQQRSEASTTSSLKKLLASQIGIPEDGLLDDSTFTELGVDSLLSMDNPATNSSFTQSATSVVLFW</sequence>
<dbReference type="SUPFAM" id="SSF53901">
    <property type="entry name" value="Thiolase-like"/>
    <property type="match status" value="1"/>
</dbReference>
<dbReference type="Pfam" id="PF02801">
    <property type="entry name" value="Ketoacyl-synt_C"/>
    <property type="match status" value="1"/>
</dbReference>
<feature type="transmembrane region" description="Helical" evidence="10">
    <location>
        <begin position="133"/>
        <end position="151"/>
    </location>
</feature>
<feature type="transmembrane region" description="Helical" evidence="10">
    <location>
        <begin position="376"/>
        <end position="397"/>
    </location>
</feature>
<comment type="subcellular location">
    <subcellularLocation>
        <location evidence="1">Membrane</location>
        <topology evidence="1">Multi-pass membrane protein</topology>
    </subcellularLocation>
</comment>
<feature type="transmembrane region" description="Helical" evidence="10">
    <location>
        <begin position="157"/>
        <end position="177"/>
    </location>
</feature>
<keyword evidence="4" id="KW-0808">Transferase</keyword>
<dbReference type="SUPFAM" id="SSF52151">
    <property type="entry name" value="FabD/lysophospholipase-like"/>
    <property type="match status" value="1"/>
</dbReference>
<feature type="region of interest" description="Disordered" evidence="9">
    <location>
        <begin position="680"/>
        <end position="704"/>
    </location>
</feature>
<dbReference type="InterPro" id="IPR014031">
    <property type="entry name" value="Ketoacyl_synth_C"/>
</dbReference>
<proteinExistence type="predicted"/>
<feature type="transmembrane region" description="Helical" evidence="10">
    <location>
        <begin position="403"/>
        <end position="427"/>
    </location>
</feature>
<evidence type="ECO:0000256" key="2">
    <source>
        <dbReference type="ARBA" id="ARBA00022450"/>
    </source>
</evidence>
<reference evidence="14 15" key="1">
    <citation type="journal article" date="2016" name="Sci. Rep.">
        <title>Penicillium arizonense, a new, genome sequenced fungal species, reveals a high chemical diversity in secreted metabolites.</title>
        <authorList>
            <person name="Grijseels S."/>
            <person name="Nielsen J.C."/>
            <person name="Randelovic M."/>
            <person name="Nielsen J."/>
            <person name="Nielsen K.F."/>
            <person name="Workman M."/>
            <person name="Frisvad J.C."/>
        </authorList>
    </citation>
    <scope>NUCLEOTIDE SEQUENCE [LARGE SCALE GENOMIC DNA]</scope>
    <source>
        <strain evidence="14 15">CBS 141311</strain>
    </source>
</reference>
<evidence type="ECO:0000256" key="7">
    <source>
        <dbReference type="ARBA" id="ARBA00023136"/>
    </source>
</evidence>
<dbReference type="RefSeq" id="XP_022485278.1">
    <property type="nucleotide sequence ID" value="XM_022634836.1"/>
</dbReference>
<feature type="transmembrane region" description="Helical" evidence="10">
    <location>
        <begin position="62"/>
        <end position="82"/>
    </location>
</feature>
<dbReference type="GO" id="GO:0044550">
    <property type="term" value="P:secondary metabolite biosynthetic process"/>
    <property type="evidence" value="ECO:0007669"/>
    <property type="project" value="TreeGrafter"/>
</dbReference>
<dbReference type="InterPro" id="IPR049900">
    <property type="entry name" value="PKS_mFAS_DH"/>
</dbReference>
<dbReference type="SMART" id="SM00827">
    <property type="entry name" value="PKS_AT"/>
    <property type="match status" value="1"/>
</dbReference>
<dbReference type="PROSITE" id="PS50850">
    <property type="entry name" value="MFS"/>
    <property type="match status" value="1"/>
</dbReference>
<dbReference type="PANTHER" id="PTHR43775:SF37">
    <property type="entry name" value="SI:DKEY-61P9.11"/>
    <property type="match status" value="1"/>
</dbReference>
<dbReference type="FunFam" id="1.20.1250.20:FF:000011">
    <property type="entry name" value="MFS multidrug transporter, putative"/>
    <property type="match status" value="1"/>
</dbReference>
<organism evidence="14 15">
    <name type="scientific">Penicillium arizonense</name>
    <dbReference type="NCBI Taxonomy" id="1835702"/>
    <lineage>
        <taxon>Eukaryota</taxon>
        <taxon>Fungi</taxon>
        <taxon>Dikarya</taxon>
        <taxon>Ascomycota</taxon>
        <taxon>Pezizomycotina</taxon>
        <taxon>Eurotiomycetes</taxon>
        <taxon>Eurotiomycetidae</taxon>
        <taxon>Eurotiales</taxon>
        <taxon>Aspergillaceae</taxon>
        <taxon>Penicillium</taxon>
    </lineage>
</organism>
<dbReference type="InterPro" id="IPR050091">
    <property type="entry name" value="PKS_NRPS_Biosynth_Enz"/>
</dbReference>
<dbReference type="Proteomes" id="UP000177622">
    <property type="component" value="Unassembled WGS sequence"/>
</dbReference>
<keyword evidence="3" id="KW-0597">Phosphoprotein</keyword>
<comment type="caution">
    <text evidence="14">The sequence shown here is derived from an EMBL/GenBank/DDBJ whole genome shotgun (WGS) entry which is preliminary data.</text>
</comment>
<protein>
    <submittedName>
        <fullName evidence="14">Uncharacterized protein</fullName>
    </submittedName>
</protein>
<keyword evidence="2" id="KW-0596">Phosphopantetheine</keyword>
<dbReference type="SUPFAM" id="SSF55048">
    <property type="entry name" value="Probable ACP-binding domain of malonyl-CoA ACP transacylase"/>
    <property type="match status" value="1"/>
</dbReference>
<evidence type="ECO:0000313" key="15">
    <source>
        <dbReference type="Proteomes" id="UP000177622"/>
    </source>
</evidence>
<dbReference type="InterPro" id="IPR014030">
    <property type="entry name" value="Ketoacyl_synth_N"/>
</dbReference>
<evidence type="ECO:0000259" key="11">
    <source>
        <dbReference type="PROSITE" id="PS50850"/>
    </source>
</evidence>
<evidence type="ECO:0000256" key="8">
    <source>
        <dbReference type="PROSITE-ProRule" id="PRU01363"/>
    </source>
</evidence>
<dbReference type="SUPFAM" id="SSF103473">
    <property type="entry name" value="MFS general substrate transporter"/>
    <property type="match status" value="1"/>
</dbReference>
<feature type="region of interest" description="C-terminal hotdog fold" evidence="8">
    <location>
        <begin position="1845"/>
        <end position="1975"/>
    </location>
</feature>
<evidence type="ECO:0000256" key="4">
    <source>
        <dbReference type="ARBA" id="ARBA00022679"/>
    </source>
</evidence>
<name>A0A1F5L9T0_PENAI</name>
<dbReference type="InterPro" id="IPR016039">
    <property type="entry name" value="Thiolase-like"/>
</dbReference>
<evidence type="ECO:0000256" key="6">
    <source>
        <dbReference type="ARBA" id="ARBA00022989"/>
    </source>
</evidence>
<evidence type="ECO:0000256" key="3">
    <source>
        <dbReference type="ARBA" id="ARBA00022553"/>
    </source>
</evidence>
<evidence type="ECO:0000259" key="12">
    <source>
        <dbReference type="PROSITE" id="PS52004"/>
    </source>
</evidence>
<keyword evidence="6 10" id="KW-1133">Transmembrane helix</keyword>
<dbReference type="InterPro" id="IPR032088">
    <property type="entry name" value="SAT"/>
</dbReference>
<dbReference type="GO" id="GO:0006633">
    <property type="term" value="P:fatty acid biosynthetic process"/>
    <property type="evidence" value="ECO:0007669"/>
    <property type="project" value="TreeGrafter"/>
</dbReference>
<dbReference type="SMART" id="SM00825">
    <property type="entry name" value="PKS_KS"/>
    <property type="match status" value="1"/>
</dbReference>
<dbReference type="NCBIfam" id="TIGR04532">
    <property type="entry name" value="PT_fungal_PKS"/>
    <property type="match status" value="1"/>
</dbReference>
<feature type="domain" description="Major facilitator superfamily (MFS) profile" evidence="11">
    <location>
        <begin position="67"/>
        <end position="495"/>
    </location>
</feature>
<dbReference type="Pfam" id="PF16073">
    <property type="entry name" value="SAT"/>
    <property type="match status" value="1"/>
</dbReference>
<keyword evidence="15" id="KW-1185">Reference proteome</keyword>
<dbReference type="Gene3D" id="3.40.47.10">
    <property type="match status" value="1"/>
</dbReference>
<dbReference type="InterPro" id="IPR030918">
    <property type="entry name" value="PT_fungal_PKS"/>
</dbReference>
<dbReference type="InterPro" id="IPR042104">
    <property type="entry name" value="PKS_dehydratase_sf"/>
</dbReference>
<dbReference type="PANTHER" id="PTHR43775">
    <property type="entry name" value="FATTY ACID SYNTHASE"/>
    <property type="match status" value="1"/>
</dbReference>
<evidence type="ECO:0000256" key="9">
    <source>
        <dbReference type="SAM" id="MobiDB-lite"/>
    </source>
</evidence>
<dbReference type="Pfam" id="PF00109">
    <property type="entry name" value="ketoacyl-synt"/>
    <property type="match status" value="1"/>
</dbReference>